<evidence type="ECO:0000256" key="1">
    <source>
        <dbReference type="SAM" id="Phobius"/>
    </source>
</evidence>
<dbReference type="EMBL" id="CP136890">
    <property type="protein sequence ID" value="WOK94202.1"/>
    <property type="molecule type" value="Genomic_DNA"/>
</dbReference>
<dbReference type="Proteomes" id="UP001327560">
    <property type="component" value="Chromosome 1"/>
</dbReference>
<evidence type="ECO:0000313" key="3">
    <source>
        <dbReference type="Proteomes" id="UP001327560"/>
    </source>
</evidence>
<proteinExistence type="predicted"/>
<name>A0AAQ3JS68_9LILI</name>
<gene>
    <name evidence="2" type="ORF">Cni_G02904</name>
</gene>
<keyword evidence="1" id="KW-1133">Transmembrane helix</keyword>
<reference evidence="2 3" key="1">
    <citation type="submission" date="2023-10" db="EMBL/GenBank/DDBJ databases">
        <title>Chromosome-scale genome assembly provides insights into flower coloration mechanisms of Canna indica.</title>
        <authorList>
            <person name="Li C."/>
        </authorList>
    </citation>
    <scope>NUCLEOTIDE SEQUENCE [LARGE SCALE GENOMIC DNA]</scope>
    <source>
        <tissue evidence="2">Flower</tissue>
    </source>
</reference>
<keyword evidence="3" id="KW-1185">Reference proteome</keyword>
<keyword evidence="1" id="KW-0472">Membrane</keyword>
<dbReference type="AlphaFoldDB" id="A0AAQ3JS68"/>
<protein>
    <submittedName>
        <fullName evidence="2">Uncharacterized protein</fullName>
    </submittedName>
</protein>
<organism evidence="2 3">
    <name type="scientific">Canna indica</name>
    <name type="common">Indian-shot</name>
    <dbReference type="NCBI Taxonomy" id="4628"/>
    <lineage>
        <taxon>Eukaryota</taxon>
        <taxon>Viridiplantae</taxon>
        <taxon>Streptophyta</taxon>
        <taxon>Embryophyta</taxon>
        <taxon>Tracheophyta</taxon>
        <taxon>Spermatophyta</taxon>
        <taxon>Magnoliopsida</taxon>
        <taxon>Liliopsida</taxon>
        <taxon>Zingiberales</taxon>
        <taxon>Cannaceae</taxon>
        <taxon>Canna</taxon>
    </lineage>
</organism>
<keyword evidence="1" id="KW-0812">Transmembrane</keyword>
<evidence type="ECO:0000313" key="2">
    <source>
        <dbReference type="EMBL" id="WOK94202.1"/>
    </source>
</evidence>
<sequence>MIRVEVTETAHKSFTHKALAATISIFFFNYIKYWMFTSQTKRVAQKKHSGLFSTMPKEASNTGINIFRNLDNIKKKIYLTPESYIKYAISANLKSIDLIEVIVKFY</sequence>
<feature type="transmembrane region" description="Helical" evidence="1">
    <location>
        <begin position="18"/>
        <end position="36"/>
    </location>
</feature>
<accession>A0AAQ3JS68</accession>